<evidence type="ECO:0000313" key="1">
    <source>
        <dbReference type="EMBL" id="GCA63828.1"/>
    </source>
</evidence>
<sequence length="111" mass="12785">MYSPWLSPIEYAFGTLKGHLQRMSLPEKFWQFNSHQCLLAAAALTNFGISHRKRKQKDIRTAADYFEHCGYGGDDHLGINPRLILADRDEIDYHHSVDRYGLDGEFASVWA</sequence>
<organism evidence="1 2">
    <name type="scientific">Kipferlia bialata</name>
    <dbReference type="NCBI Taxonomy" id="797122"/>
    <lineage>
        <taxon>Eukaryota</taxon>
        <taxon>Metamonada</taxon>
        <taxon>Carpediemonas-like organisms</taxon>
        <taxon>Kipferlia</taxon>
    </lineage>
</organism>
<dbReference type="AlphaFoldDB" id="A0A391NXF7"/>
<reference evidence="1 2" key="1">
    <citation type="journal article" date="2018" name="PLoS ONE">
        <title>The draft genome of Kipferlia bialata reveals reductive genome evolution in fornicate parasites.</title>
        <authorList>
            <person name="Tanifuji G."/>
            <person name="Takabayashi S."/>
            <person name="Kume K."/>
            <person name="Takagi M."/>
            <person name="Nakayama T."/>
            <person name="Kamikawa R."/>
            <person name="Inagaki Y."/>
            <person name="Hashimoto T."/>
        </authorList>
    </citation>
    <scope>NUCLEOTIDE SEQUENCE [LARGE SCALE GENOMIC DNA]</scope>
    <source>
        <strain evidence="1">NY0173</strain>
    </source>
</reference>
<gene>
    <name evidence="1" type="ORF">KIPB_012114</name>
</gene>
<protein>
    <submittedName>
        <fullName evidence="1">Uncharacterized protein</fullName>
    </submittedName>
</protein>
<proteinExistence type="predicted"/>
<dbReference type="EMBL" id="BDIP01005225">
    <property type="protein sequence ID" value="GCA63828.1"/>
    <property type="molecule type" value="Genomic_DNA"/>
</dbReference>
<accession>A0A391NXF7</accession>
<comment type="caution">
    <text evidence="1">The sequence shown here is derived from an EMBL/GenBank/DDBJ whole genome shotgun (WGS) entry which is preliminary data.</text>
</comment>
<keyword evidence="2" id="KW-1185">Reference proteome</keyword>
<name>A0A391NXF7_9EUKA</name>
<dbReference type="Proteomes" id="UP000265618">
    <property type="component" value="Unassembled WGS sequence"/>
</dbReference>
<evidence type="ECO:0000313" key="2">
    <source>
        <dbReference type="Proteomes" id="UP000265618"/>
    </source>
</evidence>